<dbReference type="AlphaFoldDB" id="A0A016XLG9"/>
<accession>A0A016XLG9</accession>
<protein>
    <recommendedName>
        <fullName evidence="4">DUF2282 domain-containing protein</fullName>
    </recommendedName>
</protein>
<dbReference type="RefSeq" id="WP_035610340.1">
    <property type="nucleotide sequence ID" value="NZ_JEMG01000001.1"/>
</dbReference>
<dbReference type="EMBL" id="JEMG01000001">
    <property type="protein sequence ID" value="EYC52676.1"/>
    <property type="molecule type" value="Genomic_DNA"/>
</dbReference>
<name>A0A016XLG9_9BURK</name>
<dbReference type="Proteomes" id="UP000023268">
    <property type="component" value="Unassembled WGS sequence"/>
</dbReference>
<feature type="chain" id="PRO_5001492632" description="DUF2282 domain-containing protein" evidence="1">
    <location>
        <begin position="28"/>
        <end position="97"/>
    </location>
</feature>
<dbReference type="eggNOG" id="ENOG5032UYY">
    <property type="taxonomic scope" value="Bacteria"/>
</dbReference>
<evidence type="ECO:0000313" key="3">
    <source>
        <dbReference type="Proteomes" id="UP000023268"/>
    </source>
</evidence>
<comment type="caution">
    <text evidence="2">The sequence shown here is derived from an EMBL/GenBank/DDBJ whole genome shotgun (WGS) entry which is preliminary data.</text>
</comment>
<dbReference type="OrthoDB" id="5616300at2"/>
<feature type="signal peptide" evidence="1">
    <location>
        <begin position="1"/>
        <end position="27"/>
    </location>
</feature>
<gene>
    <name evidence="2" type="ORF">AZ34_17455</name>
</gene>
<sequence>MVSTQLKTSTSFALTAALMALSASAIAATPPAGSTGKAIDANDKVHCYNVTECKGQNDCKTSANACKGQSACKGQGFKAMAASACLKGNGVIGDLKG</sequence>
<proteinExistence type="predicted"/>
<organism evidence="2 3">
    <name type="scientific">Hylemonella gracilis str. Niagara R</name>
    <dbReference type="NCBI Taxonomy" id="1458275"/>
    <lineage>
        <taxon>Bacteria</taxon>
        <taxon>Pseudomonadati</taxon>
        <taxon>Pseudomonadota</taxon>
        <taxon>Betaproteobacteria</taxon>
        <taxon>Burkholderiales</taxon>
        <taxon>Comamonadaceae</taxon>
        <taxon>Hylemonella</taxon>
    </lineage>
</organism>
<keyword evidence="1" id="KW-0732">Signal</keyword>
<evidence type="ECO:0000313" key="2">
    <source>
        <dbReference type="EMBL" id="EYC52676.1"/>
    </source>
</evidence>
<evidence type="ECO:0000256" key="1">
    <source>
        <dbReference type="SAM" id="SignalP"/>
    </source>
</evidence>
<evidence type="ECO:0008006" key="4">
    <source>
        <dbReference type="Google" id="ProtNLM"/>
    </source>
</evidence>
<reference evidence="2 3" key="1">
    <citation type="submission" date="2014-02" db="EMBL/GenBank/DDBJ databases">
        <title>Draft Genome of Hylemonella gracilis isolated from the Niagara River.</title>
        <authorList>
            <person name="Pawlowski D.R."/>
            <person name="Koudelka G.B."/>
        </authorList>
    </citation>
    <scope>NUCLEOTIDE SEQUENCE [LARGE SCALE GENOMIC DNA]</scope>
    <source>
        <strain evidence="2 3">Niagara R</strain>
    </source>
</reference>
<dbReference type="STRING" id="1458275.AZ34_17455"/>